<dbReference type="PANTHER" id="PTHR43267:SF3">
    <property type="entry name" value="THIF PROTEIN"/>
    <property type="match status" value="1"/>
</dbReference>
<gene>
    <name evidence="3" type="primary">thiF</name>
    <name evidence="3" type="ordered locus">DEFDS_1999</name>
</gene>
<dbReference type="InterPro" id="IPR032726">
    <property type="entry name" value="ThiS-like_dom"/>
</dbReference>
<reference evidence="3 4" key="1">
    <citation type="journal article" date="2010" name="DNA Res.">
        <title>Bacterial lifestyle in a deep-sea hydrothermal vent chimney revealed by the genome sequence of the thermophilic bacterium Deferribacter desulfuricans SSM1.</title>
        <authorList>
            <person name="Takaki Y."/>
            <person name="Shimamura S."/>
            <person name="Nakagawa S."/>
            <person name="Fukuhara Y."/>
            <person name="Horikawa H."/>
            <person name="Ankai A."/>
            <person name="Harada T."/>
            <person name="Hosoyama A."/>
            <person name="Oguchi A."/>
            <person name="Fukui S."/>
            <person name="Fujita N."/>
            <person name="Takami H."/>
            <person name="Takai K."/>
        </authorList>
    </citation>
    <scope>NUCLEOTIDE SEQUENCE [LARGE SCALE GENOMIC DNA]</scope>
    <source>
        <strain evidence="4">DSM 14783 / JCM 11476 / NBRC 101012 / SSM1</strain>
    </source>
</reference>
<dbReference type="InterPro" id="IPR045886">
    <property type="entry name" value="ThiF/MoeB/HesA"/>
</dbReference>
<feature type="domain" description="THIF-type NAD/FAD binding fold" evidence="1">
    <location>
        <begin position="78"/>
        <end position="265"/>
    </location>
</feature>
<dbReference type="GO" id="GO:0061504">
    <property type="term" value="P:cyclic threonylcarbamoyladenosine biosynthetic process"/>
    <property type="evidence" value="ECO:0007669"/>
    <property type="project" value="TreeGrafter"/>
</dbReference>
<dbReference type="KEGG" id="ddf:DEFDS_1999"/>
<name>D3P9R0_DEFDS</name>
<dbReference type="NCBIfam" id="TIGR02354">
    <property type="entry name" value="thiF_fam2"/>
    <property type="match status" value="1"/>
</dbReference>
<dbReference type="STRING" id="639282.DEFDS_1999"/>
<protein>
    <submittedName>
        <fullName evidence="3">Thiamine biosynthesis protein ThiF</fullName>
    </submittedName>
</protein>
<dbReference type="NCBIfam" id="NF006395">
    <property type="entry name" value="PRK08644.1"/>
    <property type="match status" value="1"/>
</dbReference>
<feature type="domain" description="ThiS-like ubiquitin" evidence="2">
    <location>
        <begin position="2"/>
        <end position="58"/>
    </location>
</feature>
<evidence type="ECO:0000259" key="1">
    <source>
        <dbReference type="Pfam" id="PF00899"/>
    </source>
</evidence>
<dbReference type="Proteomes" id="UP000001520">
    <property type="component" value="Chromosome"/>
</dbReference>
<sequence length="269" mass="30015">MMKIFVNEKEYEIDDEITLYQLKGNLKPDADIIIYNGHIVNTDIRLKSGDKVVFIKRGEKPSKEELEYLMVARHTPGVHEKLKKGRVAITGLGGLGSNIAVSLARMGVGFLRLIDFDVVEPSNLNRQYYFIDQIGLKKTEALLETLLRVNPYITYDAIDVLVDENNVKDLFDDVDVIVEAFDKAETKAMLIKSCMKLFPDKIIIGASGVAGVHDTSLLRVERIGKNVYIVGDFINEAKPGEGLMATRVAVAANMQANLVIRYLLGLLKD</sequence>
<dbReference type="Gene3D" id="3.40.50.720">
    <property type="entry name" value="NAD(P)-binding Rossmann-like Domain"/>
    <property type="match status" value="1"/>
</dbReference>
<organism evidence="3 4">
    <name type="scientific">Deferribacter desulfuricans (strain DSM 14783 / JCM 11476 / NBRC 101012 / SSM1)</name>
    <dbReference type="NCBI Taxonomy" id="639282"/>
    <lineage>
        <taxon>Bacteria</taxon>
        <taxon>Pseudomonadati</taxon>
        <taxon>Deferribacterota</taxon>
        <taxon>Deferribacteres</taxon>
        <taxon>Deferribacterales</taxon>
        <taxon>Deferribacteraceae</taxon>
        <taxon>Deferribacter</taxon>
    </lineage>
</organism>
<dbReference type="InterPro" id="IPR012729">
    <property type="entry name" value="ThiF_fam2"/>
</dbReference>
<dbReference type="SUPFAM" id="SSF54285">
    <property type="entry name" value="MoaD/ThiS"/>
    <property type="match status" value="1"/>
</dbReference>
<dbReference type="Pfam" id="PF14453">
    <property type="entry name" value="ThiS-like"/>
    <property type="match status" value="1"/>
</dbReference>
<dbReference type="GO" id="GO:0008641">
    <property type="term" value="F:ubiquitin-like modifier activating enzyme activity"/>
    <property type="evidence" value="ECO:0007669"/>
    <property type="project" value="InterPro"/>
</dbReference>
<dbReference type="HOGENOM" id="CLU_013325_10_4_0"/>
<evidence type="ECO:0000313" key="3">
    <source>
        <dbReference type="EMBL" id="BAI81450.1"/>
    </source>
</evidence>
<accession>D3P9R0</accession>
<dbReference type="Pfam" id="PF00899">
    <property type="entry name" value="ThiF"/>
    <property type="match status" value="1"/>
</dbReference>
<dbReference type="InterPro" id="IPR016155">
    <property type="entry name" value="Mopterin_synth/thiamin_S_b"/>
</dbReference>
<evidence type="ECO:0000259" key="2">
    <source>
        <dbReference type="Pfam" id="PF14453"/>
    </source>
</evidence>
<dbReference type="InterPro" id="IPR000594">
    <property type="entry name" value="ThiF_NAD_FAD-bd"/>
</dbReference>
<dbReference type="GO" id="GO:0061503">
    <property type="term" value="F:tRNA threonylcarbamoyladenosine dehydratase"/>
    <property type="evidence" value="ECO:0007669"/>
    <property type="project" value="TreeGrafter"/>
</dbReference>
<evidence type="ECO:0000313" key="4">
    <source>
        <dbReference type="Proteomes" id="UP000001520"/>
    </source>
</evidence>
<proteinExistence type="predicted"/>
<keyword evidence="4" id="KW-1185">Reference proteome</keyword>
<dbReference type="EMBL" id="AP011529">
    <property type="protein sequence ID" value="BAI81450.1"/>
    <property type="molecule type" value="Genomic_DNA"/>
</dbReference>
<dbReference type="PANTHER" id="PTHR43267">
    <property type="entry name" value="TRNA THREONYLCARBAMOYLADENOSINE DEHYDRATASE"/>
    <property type="match status" value="1"/>
</dbReference>
<dbReference type="InterPro" id="IPR035985">
    <property type="entry name" value="Ubiquitin-activating_enz"/>
</dbReference>
<dbReference type="SUPFAM" id="SSF69572">
    <property type="entry name" value="Activating enzymes of the ubiquitin-like proteins"/>
    <property type="match status" value="1"/>
</dbReference>
<dbReference type="eggNOG" id="COG0476">
    <property type="taxonomic scope" value="Bacteria"/>
</dbReference>
<dbReference type="AlphaFoldDB" id="D3P9R0"/>